<dbReference type="InterPro" id="IPR006751">
    <property type="entry name" value="TAFII55_prot_cons_reg"/>
</dbReference>
<feature type="region of interest" description="Disordered" evidence="7">
    <location>
        <begin position="191"/>
        <end position="213"/>
    </location>
</feature>
<feature type="compositionally biased region" description="Polar residues" evidence="7">
    <location>
        <begin position="193"/>
        <end position="202"/>
    </location>
</feature>
<evidence type="ECO:0000256" key="1">
    <source>
        <dbReference type="ARBA" id="ARBA00004123"/>
    </source>
</evidence>
<dbReference type="CDD" id="cd08047">
    <property type="entry name" value="TAF7"/>
    <property type="match status" value="1"/>
</dbReference>
<dbReference type="GO" id="GO:0005669">
    <property type="term" value="C:transcription factor TFIID complex"/>
    <property type="evidence" value="ECO:0007669"/>
    <property type="project" value="InterPro"/>
</dbReference>
<reference evidence="9" key="1">
    <citation type="submission" date="2014-12" db="EMBL/GenBank/DDBJ databases">
        <title>Insight into the proteome of Arion vulgaris.</title>
        <authorList>
            <person name="Aradska J."/>
            <person name="Bulat T."/>
            <person name="Smidak R."/>
            <person name="Sarate P."/>
            <person name="Gangsoo J."/>
            <person name="Sialana F."/>
            <person name="Bilban M."/>
            <person name="Lubec G."/>
        </authorList>
    </citation>
    <scope>NUCLEOTIDE SEQUENCE</scope>
    <source>
        <tissue evidence="9">Skin</tissue>
    </source>
</reference>
<dbReference type="EMBL" id="HACG01024964">
    <property type="protein sequence ID" value="CEK71829.1"/>
    <property type="molecule type" value="Transcribed_RNA"/>
</dbReference>
<proteinExistence type="inferred from homology"/>
<dbReference type="GO" id="GO:0051123">
    <property type="term" value="P:RNA polymerase II preinitiation complex assembly"/>
    <property type="evidence" value="ECO:0007669"/>
    <property type="project" value="TreeGrafter"/>
</dbReference>
<feature type="coiled-coil region" evidence="6">
    <location>
        <begin position="286"/>
        <end position="350"/>
    </location>
</feature>
<dbReference type="InterPro" id="IPR037817">
    <property type="entry name" value="TAF7"/>
</dbReference>
<protein>
    <recommendedName>
        <fullName evidence="8">TAFII55 protein conserved region domain-containing protein</fullName>
    </recommendedName>
</protein>
<evidence type="ECO:0000256" key="6">
    <source>
        <dbReference type="SAM" id="Coils"/>
    </source>
</evidence>
<evidence type="ECO:0000313" key="9">
    <source>
        <dbReference type="EMBL" id="CEK71829.1"/>
    </source>
</evidence>
<name>A0A0B6ZT49_9EUPU</name>
<evidence type="ECO:0000256" key="5">
    <source>
        <dbReference type="ARBA" id="ARBA00023242"/>
    </source>
</evidence>
<accession>A0A0B6ZT49</accession>
<dbReference type="Pfam" id="PF04658">
    <property type="entry name" value="TAFII55_N"/>
    <property type="match status" value="1"/>
</dbReference>
<dbReference type="GO" id="GO:0016251">
    <property type="term" value="F:RNA polymerase II general transcription initiation factor activity"/>
    <property type="evidence" value="ECO:0007669"/>
    <property type="project" value="TreeGrafter"/>
</dbReference>
<evidence type="ECO:0000259" key="8">
    <source>
        <dbReference type="SMART" id="SM01370"/>
    </source>
</evidence>
<dbReference type="AlphaFoldDB" id="A0A0B6ZT49"/>
<comment type="similarity">
    <text evidence="2">Belongs to the TAF7 family.</text>
</comment>
<organism evidence="9">
    <name type="scientific">Arion vulgaris</name>
    <dbReference type="NCBI Taxonomy" id="1028688"/>
    <lineage>
        <taxon>Eukaryota</taxon>
        <taxon>Metazoa</taxon>
        <taxon>Spiralia</taxon>
        <taxon>Lophotrochozoa</taxon>
        <taxon>Mollusca</taxon>
        <taxon>Gastropoda</taxon>
        <taxon>Heterobranchia</taxon>
        <taxon>Euthyneura</taxon>
        <taxon>Panpulmonata</taxon>
        <taxon>Eupulmonata</taxon>
        <taxon>Stylommatophora</taxon>
        <taxon>Helicina</taxon>
        <taxon>Arionoidea</taxon>
        <taxon>Arionidae</taxon>
        <taxon>Arion</taxon>
    </lineage>
</organism>
<dbReference type="PANTHER" id="PTHR12228">
    <property type="entry name" value="TRANSCRIPTION INITIATION FACTOR TFIID 55 KD SUBUNIT-RELATED"/>
    <property type="match status" value="1"/>
</dbReference>
<keyword evidence="5" id="KW-0539">Nucleus</keyword>
<evidence type="ECO:0000256" key="7">
    <source>
        <dbReference type="SAM" id="MobiDB-lite"/>
    </source>
</evidence>
<keyword evidence="6" id="KW-0175">Coiled coil</keyword>
<evidence type="ECO:0000256" key="2">
    <source>
        <dbReference type="ARBA" id="ARBA00009368"/>
    </source>
</evidence>
<evidence type="ECO:0000256" key="3">
    <source>
        <dbReference type="ARBA" id="ARBA00023015"/>
    </source>
</evidence>
<keyword evidence="3" id="KW-0805">Transcription regulation</keyword>
<dbReference type="PANTHER" id="PTHR12228:SF0">
    <property type="entry name" value="TATA-BOX BINDING PROTEIN ASSOCIATED FACTOR 7"/>
    <property type="match status" value="1"/>
</dbReference>
<sequence length="353" mass="40475">MSAKGVKKKEPASAAAPEAFDLEQQFILRLPVEAAAQLHEDLKETSTVQLKDKLSIELDPDMRHGFVRYGGDIYFAKLLDLPCVVDSLKTVDRKTFYKTADICQMLYCKTEEDWSRDENDSPRKKDKDKKYAWNHGITPSLKNVRKRRFRKTLKKKYMDQPEVEKEVRRLFRYDSDAIDVKFEIIVDDEKSMSDSGTSQTLDPSALVSHGQTHLTRTDTGISLDVASFFGELSSSEEEDDDEKDVNIMDSGDDDMSRGPTTPRGGMSALDRSVLESQETAMTDNETAELQEKLNELIKQLEEIRERRSLEEDQVATQEDETLKIDMQDKLNKIVQEENEKERELEILSAMLNQ</sequence>
<feature type="region of interest" description="Disordered" evidence="7">
    <location>
        <begin position="232"/>
        <end position="268"/>
    </location>
</feature>
<evidence type="ECO:0000256" key="4">
    <source>
        <dbReference type="ARBA" id="ARBA00023163"/>
    </source>
</evidence>
<feature type="domain" description="TAFII55 protein conserved region" evidence="8">
    <location>
        <begin position="22"/>
        <end position="179"/>
    </location>
</feature>
<keyword evidence="4" id="KW-0804">Transcription</keyword>
<dbReference type="SMART" id="SM01370">
    <property type="entry name" value="TAFII55_N"/>
    <property type="match status" value="1"/>
</dbReference>
<feature type="compositionally biased region" description="Acidic residues" evidence="7">
    <location>
        <begin position="234"/>
        <end position="243"/>
    </location>
</feature>
<comment type="subcellular location">
    <subcellularLocation>
        <location evidence="1">Nucleus</location>
    </subcellularLocation>
</comment>
<gene>
    <name evidence="9" type="primary">ORF79995</name>
</gene>